<evidence type="ECO:0000259" key="3">
    <source>
        <dbReference type="PROSITE" id="PS50102"/>
    </source>
</evidence>
<reference evidence="5" key="1">
    <citation type="submission" date="2015-04" db="UniProtKB">
        <authorList>
            <consortium name="EnsemblPlants"/>
        </authorList>
    </citation>
    <scope>IDENTIFICATION</scope>
</reference>
<dbReference type="SUPFAM" id="SSF54928">
    <property type="entry name" value="RNA-binding domain, RBD"/>
    <property type="match status" value="1"/>
</dbReference>
<dbReference type="AlphaFoldDB" id="A0A0E0KXY5"/>
<evidence type="ECO:0000313" key="5">
    <source>
        <dbReference type="EnsemblPlants" id="OPUNC05G01550.1"/>
    </source>
</evidence>
<dbReference type="Proteomes" id="UP000026962">
    <property type="component" value="Chromosome 5"/>
</dbReference>
<dbReference type="OMA" id="VMHPHVA"/>
<dbReference type="InterPro" id="IPR053063">
    <property type="entry name" value="PWWP_domain_containing_PDP"/>
</dbReference>
<feature type="region of interest" description="Disordered" evidence="2">
    <location>
        <begin position="285"/>
        <end position="309"/>
    </location>
</feature>
<dbReference type="Pfam" id="PF00855">
    <property type="entry name" value="PWWP"/>
    <property type="match status" value="1"/>
</dbReference>
<dbReference type="EnsemblPlants" id="OPUNC05G01540.1">
    <property type="protein sequence ID" value="OPUNC05G01540.1"/>
    <property type="gene ID" value="OPUNC05G01540"/>
</dbReference>
<dbReference type="PROSITE" id="PS50812">
    <property type="entry name" value="PWWP"/>
    <property type="match status" value="1"/>
</dbReference>
<name>A0A0E0KXY5_ORYPU</name>
<feature type="region of interest" description="Disordered" evidence="2">
    <location>
        <begin position="1"/>
        <end position="21"/>
    </location>
</feature>
<dbReference type="Gramene" id="OPUNC05G01550.1">
    <property type="protein sequence ID" value="OPUNC05G01550.1"/>
    <property type="gene ID" value="OPUNC05G01550"/>
</dbReference>
<reference evidence="5" key="2">
    <citation type="submission" date="2018-05" db="EMBL/GenBank/DDBJ databases">
        <title>OpunRS2 (Oryza punctata Reference Sequence Version 2).</title>
        <authorList>
            <person name="Zhang J."/>
            <person name="Kudrna D."/>
            <person name="Lee S."/>
            <person name="Talag J."/>
            <person name="Welchert J."/>
            <person name="Wing R.A."/>
        </authorList>
    </citation>
    <scope>NUCLEOTIDE SEQUENCE [LARGE SCALE GENOMIC DNA]</scope>
</reference>
<dbReference type="InterPro" id="IPR000313">
    <property type="entry name" value="PWWP_dom"/>
</dbReference>
<dbReference type="InterPro" id="IPR000504">
    <property type="entry name" value="RRM_dom"/>
</dbReference>
<dbReference type="PANTHER" id="PTHR42851">
    <property type="entry name" value="ALDOLASE-RELATED"/>
    <property type="match status" value="1"/>
</dbReference>
<sequence>MAPPEKGAAAHGAVAKNGGDVEVSAVRRPGRPRVVHPDVAEFLLNFRRLRTKKKKRATPRPAVVELPGERARYECAFEEEEEGRRGGFAPGRLVWGKVRCHPWWPGQVFDPADASEQGLEERRKPGATLVAFFWDKTFAWVDADELLPFRGDGDYALLAGQSATTMPALAASVDAALGEVARRVGAGLSCCCDGVAVAKKQVIDNAGIREGAYGAVVDAAFTRGALRGEAFIGYISALAVAPLAGADRLDLAIATGQLEAFDRWRGTTRSLPEYTYHHGIEANAMAPRRKRGRATKNPTSDNVDDDASELENFEPTPQLLSHQMSTKIGKLMSRAAQQMSRSPAVIHRDTTTNGDVPPPPPAMSLTMARCTRPADEKKNSDIKDDPFLAGLVLNFICPSAALPLSELVNIFSKFGPIMEVKTDNSYAVVMFKRRADAEAAFLGTAKINALSSSLISFRLNYSMSAIDSPESSLNTAMDHLLF</sequence>
<dbReference type="GO" id="GO:0003723">
    <property type="term" value="F:RNA binding"/>
    <property type="evidence" value="ECO:0007669"/>
    <property type="project" value="UniProtKB-UniRule"/>
</dbReference>
<keyword evidence="1" id="KW-0694">RNA-binding</keyword>
<dbReference type="eggNOG" id="ENOG502QR1T">
    <property type="taxonomic scope" value="Eukaryota"/>
</dbReference>
<keyword evidence="6" id="KW-1185">Reference proteome</keyword>
<protein>
    <recommendedName>
        <fullName evidence="7">PWWP domain-containing protein</fullName>
    </recommendedName>
</protein>
<dbReference type="SUPFAM" id="SSF63748">
    <property type="entry name" value="Tudor/PWWP/MBT"/>
    <property type="match status" value="1"/>
</dbReference>
<dbReference type="SMART" id="SM00293">
    <property type="entry name" value="PWWP"/>
    <property type="match status" value="1"/>
</dbReference>
<organism evidence="5">
    <name type="scientific">Oryza punctata</name>
    <name type="common">Red rice</name>
    <dbReference type="NCBI Taxonomy" id="4537"/>
    <lineage>
        <taxon>Eukaryota</taxon>
        <taxon>Viridiplantae</taxon>
        <taxon>Streptophyta</taxon>
        <taxon>Embryophyta</taxon>
        <taxon>Tracheophyta</taxon>
        <taxon>Spermatophyta</taxon>
        <taxon>Magnoliopsida</taxon>
        <taxon>Liliopsida</taxon>
        <taxon>Poales</taxon>
        <taxon>Poaceae</taxon>
        <taxon>BOP clade</taxon>
        <taxon>Oryzoideae</taxon>
        <taxon>Oryzeae</taxon>
        <taxon>Oryzinae</taxon>
        <taxon>Oryza</taxon>
    </lineage>
</organism>
<dbReference type="Gene3D" id="3.30.70.330">
    <property type="match status" value="1"/>
</dbReference>
<feature type="domain" description="PWWP" evidence="4">
    <location>
        <begin position="90"/>
        <end position="152"/>
    </location>
</feature>
<evidence type="ECO:0000313" key="6">
    <source>
        <dbReference type="Proteomes" id="UP000026962"/>
    </source>
</evidence>
<dbReference type="HOGENOM" id="CLU_005330_2_0_1"/>
<evidence type="ECO:0000256" key="1">
    <source>
        <dbReference type="PROSITE-ProRule" id="PRU00176"/>
    </source>
</evidence>
<dbReference type="Gramene" id="OPUNC05G01540.1">
    <property type="protein sequence ID" value="OPUNC05G01540.1"/>
    <property type="gene ID" value="OPUNC05G01540"/>
</dbReference>
<proteinExistence type="predicted"/>
<evidence type="ECO:0008006" key="7">
    <source>
        <dbReference type="Google" id="ProtNLM"/>
    </source>
</evidence>
<feature type="domain" description="RRM" evidence="3">
    <location>
        <begin position="384"/>
        <end position="464"/>
    </location>
</feature>
<dbReference type="EnsemblPlants" id="OPUNC05G01550.1">
    <property type="protein sequence ID" value="OPUNC05G01550.1"/>
    <property type="gene ID" value="OPUNC05G01550"/>
</dbReference>
<dbReference type="STRING" id="4537.A0A0E0KXY5"/>
<evidence type="ECO:0000259" key="4">
    <source>
        <dbReference type="PROSITE" id="PS50812"/>
    </source>
</evidence>
<evidence type="ECO:0000256" key="2">
    <source>
        <dbReference type="SAM" id="MobiDB-lite"/>
    </source>
</evidence>
<dbReference type="PANTHER" id="PTHR42851:SF5">
    <property type="entry name" value="OS05G0122500 PROTEIN"/>
    <property type="match status" value="1"/>
</dbReference>
<dbReference type="Gene3D" id="2.30.30.140">
    <property type="match status" value="1"/>
</dbReference>
<dbReference type="PROSITE" id="PS50102">
    <property type="entry name" value="RRM"/>
    <property type="match status" value="1"/>
</dbReference>
<dbReference type="InterPro" id="IPR012677">
    <property type="entry name" value="Nucleotide-bd_a/b_plait_sf"/>
</dbReference>
<dbReference type="InterPro" id="IPR035979">
    <property type="entry name" value="RBD_domain_sf"/>
</dbReference>
<dbReference type="CDD" id="cd05162">
    <property type="entry name" value="PWWP"/>
    <property type="match status" value="1"/>
</dbReference>
<accession>A0A0E0KXY5</accession>